<dbReference type="PANTHER" id="PTHR11236">
    <property type="entry name" value="AMINOBENZOATE/ANTHRANILATE SYNTHASE"/>
    <property type="match status" value="1"/>
</dbReference>
<proteinExistence type="predicted"/>
<reference evidence="2" key="1">
    <citation type="submission" date="2020-05" db="EMBL/GenBank/DDBJ databases">
        <authorList>
            <person name="Chiriac C."/>
            <person name="Salcher M."/>
            <person name="Ghai R."/>
            <person name="Kavagutti S V."/>
        </authorList>
    </citation>
    <scope>NUCLEOTIDE SEQUENCE</scope>
</reference>
<feature type="domain" description="Chorismate-utilising enzyme C-terminal" evidence="1">
    <location>
        <begin position="66"/>
        <end position="306"/>
    </location>
</feature>
<dbReference type="Gene3D" id="3.60.120.10">
    <property type="entry name" value="Anthranilate synthase"/>
    <property type="match status" value="1"/>
</dbReference>
<evidence type="ECO:0000313" key="2">
    <source>
        <dbReference type="EMBL" id="CAB4563609.1"/>
    </source>
</evidence>
<accession>A0A6J6DL96</accession>
<dbReference type="GO" id="GO:0000162">
    <property type="term" value="P:L-tryptophan biosynthetic process"/>
    <property type="evidence" value="ECO:0007669"/>
    <property type="project" value="TreeGrafter"/>
</dbReference>
<gene>
    <name evidence="2" type="ORF">UFOPK1689_00204</name>
</gene>
<evidence type="ECO:0000259" key="1">
    <source>
        <dbReference type="Pfam" id="PF00425"/>
    </source>
</evidence>
<dbReference type="InterPro" id="IPR019999">
    <property type="entry name" value="Anth_synth_I-like"/>
</dbReference>
<dbReference type="PANTHER" id="PTHR11236:SF50">
    <property type="entry name" value="AMINODEOXYCHORISMATE SYNTHASE COMPONENT 1"/>
    <property type="match status" value="1"/>
</dbReference>
<dbReference type="AlphaFoldDB" id="A0A6J6DL96"/>
<dbReference type="InterPro" id="IPR015890">
    <property type="entry name" value="Chorismate_C"/>
</dbReference>
<dbReference type="GO" id="GO:0046820">
    <property type="term" value="F:4-amino-4-deoxychorismate synthase activity"/>
    <property type="evidence" value="ECO:0007669"/>
    <property type="project" value="TreeGrafter"/>
</dbReference>
<name>A0A6J6DL96_9ZZZZ</name>
<organism evidence="2">
    <name type="scientific">freshwater metagenome</name>
    <dbReference type="NCBI Taxonomy" id="449393"/>
    <lineage>
        <taxon>unclassified sequences</taxon>
        <taxon>metagenomes</taxon>
        <taxon>ecological metagenomes</taxon>
    </lineage>
</organism>
<protein>
    <submittedName>
        <fullName evidence="2">Unannotated protein</fullName>
    </submittedName>
</protein>
<dbReference type="EMBL" id="CAEZTN010000002">
    <property type="protein sequence ID" value="CAB4563609.1"/>
    <property type="molecule type" value="Genomic_DNA"/>
</dbReference>
<dbReference type="InterPro" id="IPR005801">
    <property type="entry name" value="ADC_synthase"/>
</dbReference>
<dbReference type="PRINTS" id="PR00095">
    <property type="entry name" value="ANTSNTHASEI"/>
</dbReference>
<dbReference type="Pfam" id="PF00425">
    <property type="entry name" value="Chorismate_bind"/>
    <property type="match status" value="1"/>
</dbReference>
<sequence>MGGLLATNLLEISKDPSCLGDGGFWAVSSTFEGDFIAAKFATVEKKNFPDQPWQSLQSSWTSSLSKDEYINYVERIRDSISDGWVYQVNACRILSNSSDVKTLAGLFSKILQENPSPLASYLQIPGLNIASASPELFLSRDGDAIKTSPIKGTQEPNKGSFGQKDRAENIMIVDLMRNDLGQICKSGSIQVPRLLSSENHPGLTHLVSDIHGTLREEIAWSEIFHLLSPAGSISGAPKSSATQVIKENEGVRGPYCGVLGWVQSDRAELSVAIRIFWKDNGIHFGTGAGITWSSKALDEWNETVLKADRLIKIAGGILS</sequence>
<dbReference type="SUPFAM" id="SSF56322">
    <property type="entry name" value="ADC synthase"/>
    <property type="match status" value="1"/>
</dbReference>